<name>A0ABQ1HXK4_9ALTE</name>
<dbReference type="Proteomes" id="UP000651977">
    <property type="component" value="Unassembled WGS sequence"/>
</dbReference>
<keyword evidence="6" id="KW-1185">Reference proteome</keyword>
<dbReference type="Pfam" id="PF00497">
    <property type="entry name" value="SBP_bac_3"/>
    <property type="match status" value="1"/>
</dbReference>
<dbReference type="PANTHER" id="PTHR35936">
    <property type="entry name" value="MEMBRANE-BOUND LYTIC MUREIN TRANSGLYCOSYLASE F"/>
    <property type="match status" value="1"/>
</dbReference>
<dbReference type="PANTHER" id="PTHR35936:SF20">
    <property type="entry name" value="ABC TRANSPORTER ARGININE-BINDING PROTEIN 2-RELATED"/>
    <property type="match status" value="1"/>
</dbReference>
<dbReference type="Gene3D" id="3.40.190.10">
    <property type="entry name" value="Periplasmic binding protein-like II"/>
    <property type="match status" value="2"/>
</dbReference>
<feature type="domain" description="Solute-binding protein family 3/N-terminal" evidence="3">
    <location>
        <begin position="23"/>
        <end position="235"/>
    </location>
</feature>
<feature type="domain" description="Ionotropic glutamate receptor C-terminal" evidence="4">
    <location>
        <begin position="23"/>
        <end position="236"/>
    </location>
</feature>
<dbReference type="SMART" id="SM00062">
    <property type="entry name" value="PBPb"/>
    <property type="match status" value="1"/>
</dbReference>
<dbReference type="EMBL" id="BMDY01000003">
    <property type="protein sequence ID" value="GGA96824.1"/>
    <property type="molecule type" value="Genomic_DNA"/>
</dbReference>
<dbReference type="InterPro" id="IPR001638">
    <property type="entry name" value="Solute-binding_3/MltF_N"/>
</dbReference>
<gene>
    <name evidence="5" type="ORF">GCM10007414_07270</name>
</gene>
<sequence length="236" mass="26701">MWLKFLFFITLLFSNWLVAEEVPLRVVTEASYPPFESFNEHKQIVGFDIALTKALCQQIKRRCEFYHQPFDSLLDSVAEGNYDLAISALDITNARLEQVSFSQPYFENTAVYISHAGFELADFSVIAVQSGSSFQHFLRSQRPELLSISYPSYQLALANLSQGKIDAVFLDAAAAQYWLASHTGFVTQVEPKYPVGGLGIAVSKQNPSLLQQINHALTVLKNNGRYLSLYKHYFKQ</sequence>
<dbReference type="RefSeq" id="WP_055732768.1">
    <property type="nucleotide sequence ID" value="NZ_BMDY01000003.1"/>
</dbReference>
<evidence type="ECO:0000256" key="1">
    <source>
        <dbReference type="ARBA" id="ARBA00010333"/>
    </source>
</evidence>
<evidence type="ECO:0000256" key="2">
    <source>
        <dbReference type="ARBA" id="ARBA00022729"/>
    </source>
</evidence>
<organism evidence="5 6">
    <name type="scientific">Agarivorans gilvus</name>
    <dbReference type="NCBI Taxonomy" id="680279"/>
    <lineage>
        <taxon>Bacteria</taxon>
        <taxon>Pseudomonadati</taxon>
        <taxon>Pseudomonadota</taxon>
        <taxon>Gammaproteobacteria</taxon>
        <taxon>Alteromonadales</taxon>
        <taxon>Alteromonadaceae</taxon>
        <taxon>Agarivorans</taxon>
    </lineage>
</organism>
<proteinExistence type="inferred from homology"/>
<keyword evidence="2" id="KW-0732">Signal</keyword>
<evidence type="ECO:0000313" key="5">
    <source>
        <dbReference type="EMBL" id="GGA96824.1"/>
    </source>
</evidence>
<dbReference type="SMART" id="SM00079">
    <property type="entry name" value="PBPe"/>
    <property type="match status" value="1"/>
</dbReference>
<dbReference type="SUPFAM" id="SSF53850">
    <property type="entry name" value="Periplasmic binding protein-like II"/>
    <property type="match status" value="1"/>
</dbReference>
<comment type="similarity">
    <text evidence="1">Belongs to the bacterial solute-binding protein 3 family.</text>
</comment>
<evidence type="ECO:0000259" key="3">
    <source>
        <dbReference type="SMART" id="SM00062"/>
    </source>
</evidence>
<evidence type="ECO:0000259" key="4">
    <source>
        <dbReference type="SMART" id="SM00079"/>
    </source>
</evidence>
<protein>
    <submittedName>
        <fullName evidence="5">Arginine ABC transporter substrate-binding protein</fullName>
    </submittedName>
</protein>
<comment type="caution">
    <text evidence="5">The sequence shown here is derived from an EMBL/GenBank/DDBJ whole genome shotgun (WGS) entry which is preliminary data.</text>
</comment>
<dbReference type="InterPro" id="IPR001320">
    <property type="entry name" value="Iontro_rcpt_C"/>
</dbReference>
<evidence type="ECO:0000313" key="6">
    <source>
        <dbReference type="Proteomes" id="UP000651977"/>
    </source>
</evidence>
<reference evidence="6" key="1">
    <citation type="journal article" date="2019" name="Int. J. Syst. Evol. Microbiol.">
        <title>The Global Catalogue of Microorganisms (GCM) 10K type strain sequencing project: providing services to taxonomists for standard genome sequencing and annotation.</title>
        <authorList>
            <consortium name="The Broad Institute Genomics Platform"/>
            <consortium name="The Broad Institute Genome Sequencing Center for Infectious Disease"/>
            <person name="Wu L."/>
            <person name="Ma J."/>
        </authorList>
    </citation>
    <scope>NUCLEOTIDE SEQUENCE [LARGE SCALE GENOMIC DNA]</scope>
    <source>
        <strain evidence="6">CGMCC 1.10131</strain>
    </source>
</reference>
<accession>A0ABQ1HXK4</accession>